<feature type="transmembrane region" description="Helical" evidence="7">
    <location>
        <begin position="111"/>
        <end position="141"/>
    </location>
</feature>
<gene>
    <name evidence="9" type="ORF">GCM10023081_02180</name>
</gene>
<evidence type="ECO:0000256" key="7">
    <source>
        <dbReference type="RuleBase" id="RU363032"/>
    </source>
</evidence>
<evidence type="ECO:0000256" key="5">
    <source>
        <dbReference type="ARBA" id="ARBA00022989"/>
    </source>
</evidence>
<name>A0ABP7BPZ1_9MICC</name>
<feature type="transmembrane region" description="Helical" evidence="7">
    <location>
        <begin position="67"/>
        <end position="90"/>
    </location>
</feature>
<evidence type="ECO:0000256" key="6">
    <source>
        <dbReference type="ARBA" id="ARBA00023136"/>
    </source>
</evidence>
<dbReference type="Pfam" id="PF00528">
    <property type="entry name" value="BPD_transp_1"/>
    <property type="match status" value="1"/>
</dbReference>
<evidence type="ECO:0000313" key="10">
    <source>
        <dbReference type="Proteomes" id="UP001500752"/>
    </source>
</evidence>
<keyword evidence="10" id="KW-1185">Reference proteome</keyword>
<dbReference type="InterPro" id="IPR000515">
    <property type="entry name" value="MetI-like"/>
</dbReference>
<dbReference type="RefSeq" id="WP_345147819.1">
    <property type="nucleotide sequence ID" value="NZ_BAABEO010000002.1"/>
</dbReference>
<keyword evidence="3" id="KW-1003">Cell membrane</keyword>
<feature type="transmembrane region" description="Helical" evidence="7">
    <location>
        <begin position="188"/>
        <end position="210"/>
    </location>
</feature>
<evidence type="ECO:0000256" key="4">
    <source>
        <dbReference type="ARBA" id="ARBA00022692"/>
    </source>
</evidence>
<evidence type="ECO:0000313" key="9">
    <source>
        <dbReference type="EMBL" id="GAA3666911.1"/>
    </source>
</evidence>
<keyword evidence="4 7" id="KW-0812">Transmembrane</keyword>
<feature type="transmembrane region" description="Helical" evidence="7">
    <location>
        <begin position="222"/>
        <end position="243"/>
    </location>
</feature>
<feature type="domain" description="ABC transmembrane type-1" evidence="8">
    <location>
        <begin position="63"/>
        <end position="243"/>
    </location>
</feature>
<reference evidence="10" key="1">
    <citation type="journal article" date="2019" name="Int. J. Syst. Evol. Microbiol.">
        <title>The Global Catalogue of Microorganisms (GCM) 10K type strain sequencing project: providing services to taxonomists for standard genome sequencing and annotation.</title>
        <authorList>
            <consortium name="The Broad Institute Genomics Platform"/>
            <consortium name="The Broad Institute Genome Sequencing Center for Infectious Disease"/>
            <person name="Wu L."/>
            <person name="Ma J."/>
        </authorList>
    </citation>
    <scope>NUCLEOTIDE SEQUENCE [LARGE SCALE GENOMIC DNA]</scope>
    <source>
        <strain evidence="10">JCM 30742</strain>
    </source>
</reference>
<dbReference type="Gene3D" id="1.10.3720.10">
    <property type="entry name" value="MetI-like"/>
    <property type="match status" value="1"/>
</dbReference>
<dbReference type="PANTHER" id="PTHR30151:SF0">
    <property type="entry name" value="ABC TRANSPORTER PERMEASE PROTEIN MJ0413-RELATED"/>
    <property type="match status" value="1"/>
</dbReference>
<dbReference type="CDD" id="cd06261">
    <property type="entry name" value="TM_PBP2"/>
    <property type="match status" value="1"/>
</dbReference>
<evidence type="ECO:0000259" key="8">
    <source>
        <dbReference type="PROSITE" id="PS50928"/>
    </source>
</evidence>
<dbReference type="EMBL" id="BAABEO010000002">
    <property type="protein sequence ID" value="GAA3666911.1"/>
    <property type="molecule type" value="Genomic_DNA"/>
</dbReference>
<evidence type="ECO:0000256" key="1">
    <source>
        <dbReference type="ARBA" id="ARBA00004651"/>
    </source>
</evidence>
<comment type="similarity">
    <text evidence="7">Belongs to the binding-protein-dependent transport system permease family.</text>
</comment>
<dbReference type="PANTHER" id="PTHR30151">
    <property type="entry name" value="ALKANE SULFONATE ABC TRANSPORTER-RELATED, MEMBRANE SUBUNIT"/>
    <property type="match status" value="1"/>
</dbReference>
<organism evidence="9 10">
    <name type="scientific">Arthrobacter ginkgonis</name>
    <dbReference type="NCBI Taxonomy" id="1630594"/>
    <lineage>
        <taxon>Bacteria</taxon>
        <taxon>Bacillati</taxon>
        <taxon>Actinomycetota</taxon>
        <taxon>Actinomycetes</taxon>
        <taxon>Micrococcales</taxon>
        <taxon>Micrococcaceae</taxon>
        <taxon>Arthrobacter</taxon>
    </lineage>
</organism>
<accession>A0ABP7BPZ1</accession>
<comment type="caution">
    <text evidence="9">The sequence shown here is derived from an EMBL/GenBank/DDBJ whole genome shotgun (WGS) entry which is preliminary data.</text>
</comment>
<feature type="transmembrane region" description="Helical" evidence="7">
    <location>
        <begin position="12"/>
        <end position="28"/>
    </location>
</feature>
<dbReference type="InterPro" id="IPR035906">
    <property type="entry name" value="MetI-like_sf"/>
</dbReference>
<keyword evidence="6 7" id="KW-0472">Membrane</keyword>
<dbReference type="PROSITE" id="PS50928">
    <property type="entry name" value="ABC_TM1"/>
    <property type="match status" value="1"/>
</dbReference>
<proteinExistence type="inferred from homology"/>
<dbReference type="SUPFAM" id="SSF161098">
    <property type="entry name" value="MetI-like"/>
    <property type="match status" value="1"/>
</dbReference>
<evidence type="ECO:0000256" key="3">
    <source>
        <dbReference type="ARBA" id="ARBA00022475"/>
    </source>
</evidence>
<protein>
    <submittedName>
        <fullName evidence="9">ABC transporter permease</fullName>
    </submittedName>
</protein>
<keyword evidence="5 7" id="KW-1133">Transmembrane helix</keyword>
<dbReference type="Proteomes" id="UP001500752">
    <property type="component" value="Unassembled WGS sequence"/>
</dbReference>
<sequence>MRDPRTTARRLLLGALGIGIWLALWQWSTTGGPLSGTAGLPPATDTLGATAALAADPGFWSTIGETLAMMLAGLLAAVVLGVGLGIAMGLSSRAFAALDPTTQFLRPVPPVVLLPLVLLVVGPTRTLGIVLAAFTAVWPILVQTLVGVRGVDPVALETVRAMRLPWHLRQSSVILPSALPNIATGIRIAASSALMLAIGVGLLAGAPGLGRSILNAQQAGDGTLVFAIIIWSGLLGLATNTLLSAGERALTRNHGPREELAA</sequence>
<keyword evidence="2 7" id="KW-0813">Transport</keyword>
<comment type="subcellular location">
    <subcellularLocation>
        <location evidence="1 7">Cell membrane</location>
        <topology evidence="1 7">Multi-pass membrane protein</topology>
    </subcellularLocation>
</comment>
<evidence type="ECO:0000256" key="2">
    <source>
        <dbReference type="ARBA" id="ARBA00022448"/>
    </source>
</evidence>